<dbReference type="Proteomes" id="UP000178870">
    <property type="component" value="Unassembled WGS sequence"/>
</dbReference>
<dbReference type="GO" id="GO:0003677">
    <property type="term" value="F:DNA binding"/>
    <property type="evidence" value="ECO:0007669"/>
    <property type="project" value="UniProtKB-UniRule"/>
</dbReference>
<evidence type="ECO:0000313" key="4">
    <source>
        <dbReference type="Proteomes" id="UP000178870"/>
    </source>
</evidence>
<dbReference type="SMART" id="SM00966">
    <property type="entry name" value="SpoVT_AbrB"/>
    <property type="match status" value="1"/>
</dbReference>
<dbReference type="SUPFAM" id="SSF89447">
    <property type="entry name" value="AbrB/MazE/MraZ-like"/>
    <property type="match status" value="1"/>
</dbReference>
<dbReference type="EMBL" id="MGGP01000011">
    <property type="protein sequence ID" value="OGM32937.1"/>
    <property type="molecule type" value="Genomic_DNA"/>
</dbReference>
<protein>
    <recommendedName>
        <fullName evidence="2">SpoVT-AbrB domain-containing protein</fullName>
    </recommendedName>
</protein>
<evidence type="ECO:0000313" key="3">
    <source>
        <dbReference type="EMBL" id="OGM32937.1"/>
    </source>
</evidence>
<keyword evidence="1" id="KW-0238">DNA-binding</keyword>
<proteinExistence type="predicted"/>
<comment type="caution">
    <text evidence="3">The sequence shown here is derived from an EMBL/GenBank/DDBJ whole genome shotgun (WGS) entry which is preliminary data.</text>
</comment>
<sequence length="80" mass="8631">MNYTVSITSQGQFTIPAPIRHRLGLSKKSRAVVSVKGDKMHVSPVVDFLELGGSLSTRKKASIAAVHDAFEEHLGGRSVK</sequence>
<dbReference type="NCBIfam" id="TIGR01439">
    <property type="entry name" value="lp_hng_hel_AbrB"/>
    <property type="match status" value="1"/>
</dbReference>
<dbReference type="AlphaFoldDB" id="A0A1F7Z067"/>
<feature type="domain" description="SpoVT-AbrB" evidence="2">
    <location>
        <begin position="2"/>
        <end position="47"/>
    </location>
</feature>
<organism evidence="3 4">
    <name type="scientific">Candidatus Woesebacteria bacterium RIFCSPHIGHO2_01_FULL_44_21</name>
    <dbReference type="NCBI Taxonomy" id="1802503"/>
    <lineage>
        <taxon>Bacteria</taxon>
        <taxon>Candidatus Woeseibacteriota</taxon>
    </lineage>
</organism>
<evidence type="ECO:0000256" key="1">
    <source>
        <dbReference type="PROSITE-ProRule" id="PRU01076"/>
    </source>
</evidence>
<dbReference type="InterPro" id="IPR007159">
    <property type="entry name" value="SpoVT-AbrB_dom"/>
</dbReference>
<evidence type="ECO:0000259" key="2">
    <source>
        <dbReference type="PROSITE" id="PS51740"/>
    </source>
</evidence>
<dbReference type="Gene3D" id="2.10.260.10">
    <property type="match status" value="1"/>
</dbReference>
<name>A0A1F7Z067_9BACT</name>
<dbReference type="InterPro" id="IPR037914">
    <property type="entry name" value="SpoVT-AbrB_sf"/>
</dbReference>
<accession>A0A1F7Z067</accession>
<gene>
    <name evidence="3" type="ORF">A2803_05075</name>
</gene>
<reference evidence="3 4" key="1">
    <citation type="journal article" date="2016" name="Nat. Commun.">
        <title>Thousands of microbial genomes shed light on interconnected biogeochemical processes in an aquifer system.</title>
        <authorList>
            <person name="Anantharaman K."/>
            <person name="Brown C.T."/>
            <person name="Hug L.A."/>
            <person name="Sharon I."/>
            <person name="Castelle C.J."/>
            <person name="Probst A.J."/>
            <person name="Thomas B.C."/>
            <person name="Singh A."/>
            <person name="Wilkins M.J."/>
            <person name="Karaoz U."/>
            <person name="Brodie E.L."/>
            <person name="Williams K.H."/>
            <person name="Hubbard S.S."/>
            <person name="Banfield J.F."/>
        </authorList>
    </citation>
    <scope>NUCLEOTIDE SEQUENCE [LARGE SCALE GENOMIC DNA]</scope>
</reference>
<dbReference type="PROSITE" id="PS51740">
    <property type="entry name" value="SPOVT_ABRB"/>
    <property type="match status" value="1"/>
</dbReference>